<organism evidence="1 2">
    <name type="scientific">Streblomastix strix</name>
    <dbReference type="NCBI Taxonomy" id="222440"/>
    <lineage>
        <taxon>Eukaryota</taxon>
        <taxon>Metamonada</taxon>
        <taxon>Preaxostyla</taxon>
        <taxon>Oxymonadida</taxon>
        <taxon>Streblomastigidae</taxon>
        <taxon>Streblomastix</taxon>
    </lineage>
</organism>
<name>A0A5J4US62_9EUKA</name>
<evidence type="ECO:0000313" key="1">
    <source>
        <dbReference type="EMBL" id="KAA6373183.1"/>
    </source>
</evidence>
<reference evidence="1 2" key="1">
    <citation type="submission" date="2019-03" db="EMBL/GenBank/DDBJ databases">
        <title>Single cell metagenomics reveals metabolic interactions within the superorganism composed of flagellate Streblomastix strix and complex community of Bacteroidetes bacteria on its surface.</title>
        <authorList>
            <person name="Treitli S.C."/>
            <person name="Kolisko M."/>
            <person name="Husnik F."/>
            <person name="Keeling P."/>
            <person name="Hampl V."/>
        </authorList>
    </citation>
    <scope>NUCLEOTIDE SEQUENCE [LARGE SCALE GENOMIC DNA]</scope>
    <source>
        <strain evidence="1">ST1C</strain>
    </source>
</reference>
<dbReference type="AlphaFoldDB" id="A0A5J4US62"/>
<gene>
    <name evidence="1" type="ORF">EZS28_031290</name>
</gene>
<proteinExistence type="predicted"/>
<protein>
    <submittedName>
        <fullName evidence="1">Uncharacterized protein</fullName>
    </submittedName>
</protein>
<sequence>MMVDLMVNVFSRKKNVHEISLMKGSKQEEEDAIVTYYVNQSEEFSGPFSDGSGIIESVGSGTDGSISVYQQIDSPLGSSTSRHGQLEVD</sequence>
<comment type="caution">
    <text evidence="1">The sequence shown here is derived from an EMBL/GenBank/DDBJ whole genome shotgun (WGS) entry which is preliminary data.</text>
</comment>
<dbReference type="EMBL" id="SNRW01012957">
    <property type="protein sequence ID" value="KAA6373183.1"/>
    <property type="molecule type" value="Genomic_DNA"/>
</dbReference>
<dbReference type="Proteomes" id="UP000324800">
    <property type="component" value="Unassembled WGS sequence"/>
</dbReference>
<accession>A0A5J4US62</accession>
<evidence type="ECO:0000313" key="2">
    <source>
        <dbReference type="Proteomes" id="UP000324800"/>
    </source>
</evidence>